<reference evidence="9 10" key="1">
    <citation type="submission" date="2012-11" db="EMBL/GenBank/DDBJ databases">
        <title>Whole genome sequence of Acidisphaera rubrifaciens HS-AP3.</title>
        <authorList>
            <person name="Azuma Y."/>
            <person name="Higashiura N."/>
            <person name="Hirakawa H."/>
            <person name="Matsushita K."/>
        </authorList>
    </citation>
    <scope>NUCLEOTIDE SEQUENCE [LARGE SCALE GENOMIC DNA]</scope>
    <source>
        <strain evidence="9 10">HS-AP3</strain>
    </source>
</reference>
<feature type="transmembrane region" description="Helical" evidence="8">
    <location>
        <begin position="271"/>
        <end position="291"/>
    </location>
</feature>
<keyword evidence="10" id="KW-1185">Reference proteome</keyword>
<protein>
    <submittedName>
        <fullName evidence="9">Permease</fullName>
    </submittedName>
</protein>
<evidence type="ECO:0000313" key="9">
    <source>
        <dbReference type="EMBL" id="GAN75856.1"/>
    </source>
</evidence>
<dbReference type="Pfam" id="PF03773">
    <property type="entry name" value="ArsP_1"/>
    <property type="match status" value="1"/>
</dbReference>
<feature type="transmembrane region" description="Helical" evidence="8">
    <location>
        <begin position="204"/>
        <end position="229"/>
    </location>
</feature>
<feature type="transmembrane region" description="Helical" evidence="8">
    <location>
        <begin position="120"/>
        <end position="141"/>
    </location>
</feature>
<dbReference type="InterPro" id="IPR053166">
    <property type="entry name" value="UPF0718_permease"/>
</dbReference>
<evidence type="ECO:0000256" key="5">
    <source>
        <dbReference type="ARBA" id="ARBA00022989"/>
    </source>
</evidence>
<feature type="transmembrane region" description="Helical" evidence="8">
    <location>
        <begin position="58"/>
        <end position="83"/>
    </location>
</feature>
<evidence type="ECO:0000256" key="6">
    <source>
        <dbReference type="ARBA" id="ARBA00023136"/>
    </source>
</evidence>
<evidence type="ECO:0000256" key="3">
    <source>
        <dbReference type="ARBA" id="ARBA00022475"/>
    </source>
</evidence>
<proteinExistence type="inferred from homology"/>
<keyword evidence="5 8" id="KW-1133">Transmembrane helix</keyword>
<comment type="caution">
    <text evidence="9">The sequence shown here is derived from an EMBL/GenBank/DDBJ whole genome shotgun (WGS) entry which is preliminary data.</text>
</comment>
<feature type="transmembrane region" description="Helical" evidence="8">
    <location>
        <begin position="89"/>
        <end position="113"/>
    </location>
</feature>
<evidence type="ECO:0000256" key="7">
    <source>
        <dbReference type="SAM" id="MobiDB-lite"/>
    </source>
</evidence>
<gene>
    <name evidence="9" type="ORF">Asru_0010_04</name>
</gene>
<comment type="similarity">
    <text evidence="2">Belongs to the UPF0718 family.</text>
</comment>
<feature type="transmembrane region" description="Helical" evidence="8">
    <location>
        <begin position="12"/>
        <end position="37"/>
    </location>
</feature>
<comment type="subcellular location">
    <subcellularLocation>
        <location evidence="1">Cell membrane</location>
        <topology evidence="1">Multi-pass membrane protein</topology>
    </subcellularLocation>
</comment>
<dbReference type="PANTHER" id="PTHR42775">
    <property type="entry name" value="PERMEASE RV2963-RELATED"/>
    <property type="match status" value="1"/>
</dbReference>
<feature type="transmembrane region" description="Helical" evidence="8">
    <location>
        <begin position="348"/>
        <end position="365"/>
    </location>
</feature>
<organism evidence="9 10">
    <name type="scientific">Acidisphaera rubrifaciens HS-AP3</name>
    <dbReference type="NCBI Taxonomy" id="1231350"/>
    <lineage>
        <taxon>Bacteria</taxon>
        <taxon>Pseudomonadati</taxon>
        <taxon>Pseudomonadota</taxon>
        <taxon>Alphaproteobacteria</taxon>
        <taxon>Acetobacterales</taxon>
        <taxon>Acetobacteraceae</taxon>
        <taxon>Acidisphaera</taxon>
    </lineage>
</organism>
<evidence type="ECO:0000256" key="2">
    <source>
        <dbReference type="ARBA" id="ARBA00006386"/>
    </source>
</evidence>
<name>A0A0D6P3D8_9PROT</name>
<accession>A0A0D6P3D8</accession>
<keyword evidence="3" id="KW-1003">Cell membrane</keyword>
<evidence type="ECO:0000256" key="1">
    <source>
        <dbReference type="ARBA" id="ARBA00004651"/>
    </source>
</evidence>
<sequence>MSGGVTDAVGRALAMAFAMGWQMLWALVLGFLLSAVVQAVVTKDAMSRLLPDSRPRSILIASALGAASSSCSYAAAALARSLIRKGADFIAAMAFQFASTNLVVELGIVLAVLMGRRFTLAEFVGGPIMIALLVVLMRATLRPRHIEAARAQAARGLAGRMEGHAAMDMSVAGGTWLTRALSPRGLTAISHVFVMDWASVWTDIAIGLLVSGALAAWVPHRVWTALFLVHDPVWSKLVGPLIGPLVAVLSFVCSVGNVPLAAVLWNGGISFGGVVAFLFADLIVLPLLDIYRRYYGGGMAARLALLFYAAMAAAGYVVEVMFGAIGLVPAHRHTDVLQAAVGWNHTTVLDILALAASAVLVWRFVRTGGAPMLRHMGGPADGPAGGRNGGEPESQSGGGHTHARPPP</sequence>
<feature type="compositionally biased region" description="Gly residues" evidence="7">
    <location>
        <begin position="379"/>
        <end position="389"/>
    </location>
</feature>
<dbReference type="GO" id="GO:0005886">
    <property type="term" value="C:plasma membrane"/>
    <property type="evidence" value="ECO:0007669"/>
    <property type="project" value="UniProtKB-SubCell"/>
</dbReference>
<dbReference type="InterPro" id="IPR005524">
    <property type="entry name" value="DUF318"/>
</dbReference>
<keyword evidence="6 8" id="KW-0472">Membrane</keyword>
<dbReference type="EMBL" id="BANB01000010">
    <property type="protein sequence ID" value="GAN75856.1"/>
    <property type="molecule type" value="Genomic_DNA"/>
</dbReference>
<evidence type="ECO:0000313" key="10">
    <source>
        <dbReference type="Proteomes" id="UP000032680"/>
    </source>
</evidence>
<feature type="region of interest" description="Disordered" evidence="7">
    <location>
        <begin position="376"/>
        <end position="407"/>
    </location>
</feature>
<dbReference type="OrthoDB" id="9811980at2"/>
<keyword evidence="4 8" id="KW-0812">Transmembrane</keyword>
<feature type="transmembrane region" description="Helical" evidence="8">
    <location>
        <begin position="241"/>
        <end position="265"/>
    </location>
</feature>
<evidence type="ECO:0000256" key="4">
    <source>
        <dbReference type="ARBA" id="ARBA00022692"/>
    </source>
</evidence>
<dbReference type="Proteomes" id="UP000032680">
    <property type="component" value="Unassembled WGS sequence"/>
</dbReference>
<dbReference type="PANTHER" id="PTHR42775:SF1">
    <property type="entry name" value="PERMEASE RV2963-RELATED"/>
    <property type="match status" value="1"/>
</dbReference>
<dbReference type="AlphaFoldDB" id="A0A0D6P3D8"/>
<feature type="transmembrane region" description="Helical" evidence="8">
    <location>
        <begin position="303"/>
        <end position="328"/>
    </location>
</feature>
<evidence type="ECO:0000256" key="8">
    <source>
        <dbReference type="SAM" id="Phobius"/>
    </source>
</evidence>